<proteinExistence type="predicted"/>
<dbReference type="PANTHER" id="PTHR19308:SF14">
    <property type="entry name" value="START DOMAIN-CONTAINING PROTEIN"/>
    <property type="match status" value="1"/>
</dbReference>
<dbReference type="Gene3D" id="3.30.530.20">
    <property type="match status" value="1"/>
</dbReference>
<dbReference type="InterPro" id="IPR023393">
    <property type="entry name" value="START-like_dom_sf"/>
</dbReference>
<comment type="caution">
    <text evidence="3">The sequence shown here is derived from an EMBL/GenBank/DDBJ whole genome shotgun (WGS) entry which is preliminary data.</text>
</comment>
<accession>A0AA40C1T1</accession>
<feature type="compositionally biased region" description="Low complexity" evidence="1">
    <location>
        <begin position="547"/>
        <end position="564"/>
    </location>
</feature>
<dbReference type="AlphaFoldDB" id="A0AA40C1T1"/>
<evidence type="ECO:0000313" key="3">
    <source>
        <dbReference type="EMBL" id="KAK0621353.1"/>
    </source>
</evidence>
<feature type="compositionally biased region" description="Basic and acidic residues" evidence="1">
    <location>
        <begin position="581"/>
        <end position="607"/>
    </location>
</feature>
<name>A0AA40C1T1_9PEZI</name>
<dbReference type="SUPFAM" id="SSF55961">
    <property type="entry name" value="Bet v1-like"/>
    <property type="match status" value="1"/>
</dbReference>
<feature type="compositionally biased region" description="Acidic residues" evidence="1">
    <location>
        <begin position="495"/>
        <end position="506"/>
    </location>
</feature>
<evidence type="ECO:0000259" key="2">
    <source>
        <dbReference type="Pfam" id="PF11274"/>
    </source>
</evidence>
<feature type="domain" description="DUF3074" evidence="2">
    <location>
        <begin position="142"/>
        <end position="380"/>
    </location>
</feature>
<keyword evidence="4" id="KW-1185">Reference proteome</keyword>
<feature type="compositionally biased region" description="Basic and acidic residues" evidence="1">
    <location>
        <begin position="617"/>
        <end position="658"/>
    </location>
</feature>
<dbReference type="PANTHER" id="PTHR19308">
    <property type="entry name" value="PHOSPHATIDYLCHOLINE TRANSFER PROTEIN"/>
    <property type="match status" value="1"/>
</dbReference>
<dbReference type="Proteomes" id="UP001174934">
    <property type="component" value="Unassembled WGS sequence"/>
</dbReference>
<dbReference type="InterPro" id="IPR024500">
    <property type="entry name" value="DUF3074"/>
</dbReference>
<feature type="compositionally biased region" description="Polar residues" evidence="1">
    <location>
        <begin position="432"/>
        <end position="445"/>
    </location>
</feature>
<reference evidence="3" key="1">
    <citation type="submission" date="2023-06" db="EMBL/GenBank/DDBJ databases">
        <title>Genome-scale phylogeny and comparative genomics of the fungal order Sordariales.</title>
        <authorList>
            <consortium name="Lawrence Berkeley National Laboratory"/>
            <person name="Hensen N."/>
            <person name="Bonometti L."/>
            <person name="Westerberg I."/>
            <person name="Brannstrom I.O."/>
            <person name="Guillou S."/>
            <person name="Cros-Aarteil S."/>
            <person name="Calhoun S."/>
            <person name="Haridas S."/>
            <person name="Kuo A."/>
            <person name="Mondo S."/>
            <person name="Pangilinan J."/>
            <person name="Riley R."/>
            <person name="LaButti K."/>
            <person name="Andreopoulos B."/>
            <person name="Lipzen A."/>
            <person name="Chen C."/>
            <person name="Yanf M."/>
            <person name="Daum C."/>
            <person name="Ng V."/>
            <person name="Clum A."/>
            <person name="Steindorff A."/>
            <person name="Ohm R."/>
            <person name="Martin F."/>
            <person name="Silar P."/>
            <person name="Natvig D."/>
            <person name="Lalanne C."/>
            <person name="Gautier V."/>
            <person name="Ament-velasquez S.L."/>
            <person name="Kruys A."/>
            <person name="Hutchinson M.I."/>
            <person name="Powell A.J."/>
            <person name="Barry K."/>
            <person name="Miller A.N."/>
            <person name="Grigoriev I.V."/>
            <person name="Debuchy R."/>
            <person name="Gladieux P."/>
            <person name="Thoren M.H."/>
            <person name="Johannesson H."/>
        </authorList>
    </citation>
    <scope>NUCLEOTIDE SEQUENCE</scope>
    <source>
        <strain evidence="3">SMH3391-2</strain>
    </source>
</reference>
<feature type="compositionally biased region" description="Polar residues" evidence="1">
    <location>
        <begin position="398"/>
        <end position="408"/>
    </location>
</feature>
<feature type="region of interest" description="Disordered" evidence="1">
    <location>
        <begin position="51"/>
        <end position="104"/>
    </location>
</feature>
<evidence type="ECO:0000313" key="4">
    <source>
        <dbReference type="Proteomes" id="UP001174934"/>
    </source>
</evidence>
<protein>
    <recommendedName>
        <fullName evidence="2">DUF3074 domain-containing protein</fullName>
    </recommendedName>
</protein>
<feature type="compositionally biased region" description="Polar residues" evidence="1">
    <location>
        <begin position="81"/>
        <end position="103"/>
    </location>
</feature>
<evidence type="ECO:0000256" key="1">
    <source>
        <dbReference type="SAM" id="MobiDB-lite"/>
    </source>
</evidence>
<feature type="region of interest" description="Disordered" evidence="1">
    <location>
        <begin position="396"/>
        <end position="447"/>
    </location>
</feature>
<dbReference type="InterPro" id="IPR051213">
    <property type="entry name" value="START_lipid_transfer"/>
</dbReference>
<feature type="compositionally biased region" description="Low complexity" evidence="1">
    <location>
        <begin position="419"/>
        <end position="431"/>
    </location>
</feature>
<organism evidence="3 4">
    <name type="scientific">Bombardia bombarda</name>
    <dbReference type="NCBI Taxonomy" id="252184"/>
    <lineage>
        <taxon>Eukaryota</taxon>
        <taxon>Fungi</taxon>
        <taxon>Dikarya</taxon>
        <taxon>Ascomycota</taxon>
        <taxon>Pezizomycotina</taxon>
        <taxon>Sordariomycetes</taxon>
        <taxon>Sordariomycetidae</taxon>
        <taxon>Sordariales</taxon>
        <taxon>Lasiosphaeriaceae</taxon>
        <taxon>Bombardia</taxon>
    </lineage>
</organism>
<feature type="compositionally biased region" description="Low complexity" evidence="1">
    <location>
        <begin position="521"/>
        <end position="532"/>
    </location>
</feature>
<feature type="compositionally biased region" description="Polar residues" evidence="1">
    <location>
        <begin position="536"/>
        <end position="546"/>
    </location>
</feature>
<dbReference type="Pfam" id="PF11274">
    <property type="entry name" value="DUF3074"/>
    <property type="match status" value="1"/>
</dbReference>
<gene>
    <name evidence="3" type="ORF">B0T17DRAFT_494206</name>
</gene>
<feature type="region of interest" description="Disordered" evidence="1">
    <location>
        <begin position="487"/>
        <end position="658"/>
    </location>
</feature>
<dbReference type="EMBL" id="JAULSR010000004">
    <property type="protein sequence ID" value="KAK0621353.1"/>
    <property type="molecule type" value="Genomic_DNA"/>
</dbReference>
<sequence length="711" mass="77151">MVAHHEPFKALSPLEWDAVDGHEDLSELLSDTFNHAQVLIDSIPIPTTAAVTPLSNSSSLSATTGRARSQTESAVKAPTLRSASADTRHSAPQNTSSSVTATDPATVAKLQKEWKEVKVNAKDNPLGISVYKLSAKDGKGAWFARRSLHHGLSFDKWKLALEKEFAETLARCGPDGQPGSGNIRGIGAEKRVERKVVEGKGALELFHVSARFPGPTTPRDFVPLLLMSADSFSGTAKSSGTKRQPRQFMLVSRPCAHPECPPRQGFIRGQYESVEVIREVPLEKPAPLRRARSSVDLTREELKPESLDGTMAKEAVLRSANRAAAAAAAAADEDPDEPEMAIEWFMVTRSDPGGSVPRFMVEKGTPGGITNDAGRFLKWLATKEIDDLKTTVDAVDLSPQQRSQTDVPASSSTDKKAQSKSTATTATTQQSPINNTTESRQQAESPPSGFYGMIAGALGVAGSVVANRVAAFAGSAMGTDDEDYNAAAAAADAETTTDDDSDDDDSLSNHSYVSAEEGDKSVSVSAASASVADLTSIRSVRSGLSENSQTPATAPTTSSSAANAQHEKELKKLQARRHKLQEKMERARERASSKARRDNETNTDKDAQALAKLREKHGRDMARQEEKFQRDMRRLEEKRRHEEKRAEERKRKAVERQEKANVQMELERLRAERDVARKEIELLKGQVGELQAQNTMLVARLGKLGVGQADV</sequence>
<feature type="compositionally biased region" description="Polar residues" evidence="1">
    <location>
        <begin position="51"/>
        <end position="73"/>
    </location>
</feature>